<keyword evidence="2" id="KW-1185">Reference proteome</keyword>
<name>A0ABX5Y421_9MICC</name>
<dbReference type="RefSeq" id="WP_146274804.1">
    <property type="nucleotide sequence ID" value="NZ_CP042260.1"/>
</dbReference>
<organism evidence="1 2">
    <name type="scientific">Glutamicibacter halophytocola</name>
    <dbReference type="NCBI Taxonomy" id="1933880"/>
    <lineage>
        <taxon>Bacteria</taxon>
        <taxon>Bacillati</taxon>
        <taxon>Actinomycetota</taxon>
        <taxon>Actinomycetes</taxon>
        <taxon>Micrococcales</taxon>
        <taxon>Micrococcaceae</taxon>
        <taxon>Glutamicibacter</taxon>
    </lineage>
</organism>
<dbReference type="Proteomes" id="UP000320717">
    <property type="component" value="Chromosome"/>
</dbReference>
<evidence type="ECO:0000313" key="2">
    <source>
        <dbReference type="Proteomes" id="UP000320717"/>
    </source>
</evidence>
<gene>
    <name evidence="1" type="ORF">FQA45_00220</name>
</gene>
<dbReference type="EMBL" id="CP042260">
    <property type="protein sequence ID" value="QDY64859.1"/>
    <property type="molecule type" value="Genomic_DNA"/>
</dbReference>
<proteinExistence type="predicted"/>
<accession>A0ABX5Y421</accession>
<protein>
    <submittedName>
        <fullName evidence="1">Uncharacterized protein</fullName>
    </submittedName>
</protein>
<evidence type="ECO:0000313" key="1">
    <source>
        <dbReference type="EMBL" id="QDY64859.1"/>
    </source>
</evidence>
<reference evidence="1 2" key="1">
    <citation type="submission" date="2019-07" db="EMBL/GenBank/DDBJ databases">
        <title>Complete Genome Sequence of drought tolerant Plant Growth-Promoting Rhizobacterium Glutamicibacter halophytocola DR408.</title>
        <authorList>
            <person name="Nishu S.D."/>
            <person name="Lee T.K."/>
        </authorList>
    </citation>
    <scope>NUCLEOTIDE SEQUENCE [LARGE SCALE GENOMIC DNA]</scope>
    <source>
        <strain evidence="1 2">DR408</strain>
    </source>
</reference>
<sequence>MSQQNRSNDETPLNLDALEAGAKALLAVQQPEVSADYAWNVQFEDGRDELRSEARAAVSAYLAVAQPVVNSVEAIPAQVQVISWEEDPEHECWKLGPDETFVGLIVKSGRSWSPADKYTLHVERPAVNDA</sequence>